<evidence type="ECO:0000313" key="3">
    <source>
        <dbReference type="EMBL" id="RYQ82564.1"/>
    </source>
</evidence>
<accession>A0A444WYM8</accession>
<comment type="caution">
    <text evidence="3">The sequence shown here is derived from an EMBL/GenBank/DDBJ whole genome shotgun (WGS) entry which is preliminary data.</text>
</comment>
<dbReference type="PANTHER" id="PTHR33463:SF209">
    <property type="entry name" value="DISEASE RESISTANCE PROTEIN RPS2-LIKE"/>
    <property type="match status" value="1"/>
</dbReference>
<dbReference type="PANTHER" id="PTHR33463">
    <property type="entry name" value="NB-ARC DOMAIN-CONTAINING PROTEIN-RELATED"/>
    <property type="match status" value="1"/>
</dbReference>
<gene>
    <name evidence="3" type="ORF">Ahy_B10g101149</name>
</gene>
<dbReference type="AlphaFoldDB" id="A0A444WYM8"/>
<proteinExistence type="predicted"/>
<dbReference type="OrthoDB" id="1431320at2759"/>
<protein>
    <recommendedName>
        <fullName evidence="2">NB-ARC domain-containing protein</fullName>
    </recommendedName>
</protein>
<organism evidence="3 4">
    <name type="scientific">Arachis hypogaea</name>
    <name type="common">Peanut</name>
    <dbReference type="NCBI Taxonomy" id="3818"/>
    <lineage>
        <taxon>Eukaryota</taxon>
        <taxon>Viridiplantae</taxon>
        <taxon>Streptophyta</taxon>
        <taxon>Embryophyta</taxon>
        <taxon>Tracheophyta</taxon>
        <taxon>Spermatophyta</taxon>
        <taxon>Magnoliopsida</taxon>
        <taxon>eudicotyledons</taxon>
        <taxon>Gunneridae</taxon>
        <taxon>Pentapetalae</taxon>
        <taxon>rosids</taxon>
        <taxon>fabids</taxon>
        <taxon>Fabales</taxon>
        <taxon>Fabaceae</taxon>
        <taxon>Papilionoideae</taxon>
        <taxon>50 kb inversion clade</taxon>
        <taxon>dalbergioids sensu lato</taxon>
        <taxon>Dalbergieae</taxon>
        <taxon>Pterocarpus clade</taxon>
        <taxon>Arachis</taxon>
    </lineage>
</organism>
<dbReference type="InterPro" id="IPR002182">
    <property type="entry name" value="NB-ARC"/>
</dbReference>
<keyword evidence="1" id="KW-0611">Plant defense</keyword>
<dbReference type="Gramene" id="arahy.Tifrunner.gnm2.ann2.Ah20g044100.1">
    <property type="protein sequence ID" value="arahy.Tifrunner.gnm2.ann2.Ah20g044100.1-CDS"/>
    <property type="gene ID" value="arahy.Tifrunner.gnm2.ann2.Ah20g044100"/>
</dbReference>
<evidence type="ECO:0000256" key="1">
    <source>
        <dbReference type="ARBA" id="ARBA00022821"/>
    </source>
</evidence>
<dbReference type="InterPro" id="IPR027417">
    <property type="entry name" value="P-loop_NTPase"/>
</dbReference>
<name>A0A444WYM8_ARAHY</name>
<feature type="domain" description="NB-ARC" evidence="2">
    <location>
        <begin position="96"/>
        <end position="248"/>
    </location>
</feature>
<sequence>MVGVAQRFFFIVIEKVSLSRPVTSIYQNLLVIMNGKEKMKEKLENYSPTAIALLIGELTATAGAAIKNALSREACPSTTALLDDIMEELRYGGNNTIGVLGPDLRLNANLVEKVARRVENEGLFDAVVVTTVSNKPNYRKIQDEIARSLGLRFDGENTGTGVAKKGIRWLPKVFGSRNDKLNDDEIESRARRLRPRMLAEEKILVILRDVCSNGLDLDKVGIPYGIYHTGCKLLLTSASEDVLSNHMSAQRIFTL</sequence>
<dbReference type="Pfam" id="PF00931">
    <property type="entry name" value="NB-ARC"/>
    <property type="match status" value="1"/>
</dbReference>
<dbReference type="STRING" id="3818.A0A444WYM8"/>
<evidence type="ECO:0000313" key="4">
    <source>
        <dbReference type="Proteomes" id="UP000289738"/>
    </source>
</evidence>
<reference evidence="3 4" key="1">
    <citation type="submission" date="2019-01" db="EMBL/GenBank/DDBJ databases">
        <title>Sequencing of cultivated peanut Arachis hypogaea provides insights into genome evolution and oil improvement.</title>
        <authorList>
            <person name="Chen X."/>
        </authorList>
    </citation>
    <scope>NUCLEOTIDE SEQUENCE [LARGE SCALE GENOMIC DNA]</scope>
    <source>
        <strain evidence="4">cv. Fuhuasheng</strain>
        <tissue evidence="3">Leaves</tissue>
    </source>
</reference>
<dbReference type="InterPro" id="IPR050905">
    <property type="entry name" value="Plant_NBS-LRR"/>
</dbReference>
<dbReference type="GO" id="GO:0043531">
    <property type="term" value="F:ADP binding"/>
    <property type="evidence" value="ECO:0007669"/>
    <property type="project" value="InterPro"/>
</dbReference>
<evidence type="ECO:0000259" key="2">
    <source>
        <dbReference type="Pfam" id="PF00931"/>
    </source>
</evidence>
<dbReference type="EMBL" id="SDMP01000020">
    <property type="protein sequence ID" value="RYQ82564.1"/>
    <property type="molecule type" value="Genomic_DNA"/>
</dbReference>
<dbReference type="Proteomes" id="UP000289738">
    <property type="component" value="Chromosome B10"/>
</dbReference>
<dbReference type="Gene3D" id="3.40.50.300">
    <property type="entry name" value="P-loop containing nucleotide triphosphate hydrolases"/>
    <property type="match status" value="1"/>
</dbReference>
<keyword evidence="4" id="KW-1185">Reference proteome</keyword>